<accession>A0A3N6LLG3</accession>
<gene>
    <name evidence="6" type="ORF">EA462_13895</name>
</gene>
<dbReference type="Gene3D" id="3.40.190.10">
    <property type="entry name" value="Periplasmic binding protein-like II"/>
    <property type="match status" value="2"/>
</dbReference>
<comment type="similarity">
    <text evidence="2">Belongs to the bacterial solute-binding protein SsuA/TauA family.</text>
</comment>
<dbReference type="Proteomes" id="UP000273828">
    <property type="component" value="Unassembled WGS sequence"/>
</dbReference>
<reference evidence="6 7" key="1">
    <citation type="submission" date="2018-10" db="EMBL/GenBank/DDBJ databases">
        <title>Natrarchaeobius chitinivorans gen. nov., sp. nov., and Natrarchaeobius haloalkaliphilus sp. nov., alkaliphilic, chitin-utilizing haloarchaea from hypersaline alkaline lakes.</title>
        <authorList>
            <person name="Sorokin D.Y."/>
            <person name="Elcheninov A.G."/>
            <person name="Kostrikina N.A."/>
            <person name="Bale N.J."/>
            <person name="Sinninghe Damste J.S."/>
            <person name="Khijniak T.V."/>
            <person name="Kublanov I.V."/>
            <person name="Toshchakov S.V."/>
        </authorList>
    </citation>
    <scope>NUCLEOTIDE SEQUENCE [LARGE SCALE GENOMIC DNA]</scope>
    <source>
        <strain evidence="6 7">AArcht-Sl</strain>
    </source>
</reference>
<protein>
    <recommendedName>
        <fullName evidence="5">SsuA/THI5-like domain-containing protein</fullName>
    </recommendedName>
</protein>
<proteinExistence type="inferred from homology"/>
<dbReference type="RefSeq" id="WP_124179150.1">
    <property type="nucleotide sequence ID" value="NZ_REFY01000005.1"/>
</dbReference>
<dbReference type="PROSITE" id="PS51257">
    <property type="entry name" value="PROKAR_LIPOPROTEIN"/>
    <property type="match status" value="1"/>
</dbReference>
<dbReference type="PANTHER" id="PTHR30024:SF47">
    <property type="entry name" value="TAURINE-BINDING PERIPLASMIC PROTEIN"/>
    <property type="match status" value="1"/>
</dbReference>
<dbReference type="OrthoDB" id="207414at2157"/>
<keyword evidence="3" id="KW-0732">Signal</keyword>
<evidence type="ECO:0000259" key="5">
    <source>
        <dbReference type="Pfam" id="PF09084"/>
    </source>
</evidence>
<evidence type="ECO:0000256" key="1">
    <source>
        <dbReference type="ARBA" id="ARBA00004418"/>
    </source>
</evidence>
<organism evidence="6 7">
    <name type="scientific">Natrarchaeobius halalkaliphilus</name>
    <dbReference type="NCBI Taxonomy" id="1679091"/>
    <lineage>
        <taxon>Archaea</taxon>
        <taxon>Methanobacteriati</taxon>
        <taxon>Methanobacteriota</taxon>
        <taxon>Stenosarchaea group</taxon>
        <taxon>Halobacteria</taxon>
        <taxon>Halobacteriales</taxon>
        <taxon>Natrialbaceae</taxon>
        <taxon>Natrarchaeobius</taxon>
    </lineage>
</organism>
<dbReference type="InterPro" id="IPR015168">
    <property type="entry name" value="SsuA/THI5"/>
</dbReference>
<dbReference type="SUPFAM" id="SSF53850">
    <property type="entry name" value="Periplasmic binding protein-like II"/>
    <property type="match status" value="1"/>
</dbReference>
<comment type="subcellular location">
    <subcellularLocation>
        <location evidence="1">Periplasm</location>
    </subcellularLocation>
</comment>
<dbReference type="AlphaFoldDB" id="A0A3N6LLG3"/>
<name>A0A3N6LLG3_9EURY</name>
<evidence type="ECO:0000256" key="2">
    <source>
        <dbReference type="ARBA" id="ARBA00010742"/>
    </source>
</evidence>
<dbReference type="EMBL" id="REFY01000005">
    <property type="protein sequence ID" value="RQG87950.1"/>
    <property type="molecule type" value="Genomic_DNA"/>
</dbReference>
<evidence type="ECO:0000256" key="3">
    <source>
        <dbReference type="ARBA" id="ARBA00022729"/>
    </source>
</evidence>
<feature type="compositionally biased region" description="Gly residues" evidence="4">
    <location>
        <begin position="30"/>
        <end position="49"/>
    </location>
</feature>
<evidence type="ECO:0000313" key="6">
    <source>
        <dbReference type="EMBL" id="RQG87950.1"/>
    </source>
</evidence>
<keyword evidence="7" id="KW-1185">Reference proteome</keyword>
<dbReference type="Pfam" id="PF09084">
    <property type="entry name" value="NMT1"/>
    <property type="match status" value="1"/>
</dbReference>
<evidence type="ECO:0000256" key="4">
    <source>
        <dbReference type="SAM" id="MobiDB-lite"/>
    </source>
</evidence>
<feature type="domain" description="SsuA/THI5-like" evidence="5">
    <location>
        <begin position="109"/>
        <end position="280"/>
    </location>
</feature>
<dbReference type="PANTHER" id="PTHR30024">
    <property type="entry name" value="ALIPHATIC SULFONATES-BINDING PROTEIN-RELATED"/>
    <property type="match status" value="1"/>
</dbReference>
<feature type="region of interest" description="Disordered" evidence="4">
    <location>
        <begin position="30"/>
        <end position="78"/>
    </location>
</feature>
<sequence>MRRRSFIKASGAVGTGLVIAGCTGDGNGDGNGTDDGNGTGNGNGNGNGDDTGNDDLEMPDTIRIGTPSPDAPTWEMSSHPGLQYALEDRGHDTDLTREQFTGFTGMAAAFVSDEADMGYMGLSSLINAIEEGFPLVGFAGYINEYVFPVVVSSDIDGWEDLRGGDVAIHDPDSISTPSAQITIREELGSIDDVNYRSILGTTNRLSALEAGEVDGAAVFDSGAYQAEAEGYGQVLSHPTEYDVLNQQTVALWVTLEENLEENPEVYGEIADCLRQGHGELYERDGDEVLDDALASGIYPDFDRENHQQSFEIIREAELWPDGIDITEEELERSLDVLEATGLIDEDRRLSRDEVFDDRFV</sequence>
<evidence type="ECO:0000313" key="7">
    <source>
        <dbReference type="Proteomes" id="UP000273828"/>
    </source>
</evidence>
<comment type="caution">
    <text evidence="6">The sequence shown here is derived from an EMBL/GenBank/DDBJ whole genome shotgun (WGS) entry which is preliminary data.</text>
</comment>
<dbReference type="GO" id="GO:0042597">
    <property type="term" value="C:periplasmic space"/>
    <property type="evidence" value="ECO:0007669"/>
    <property type="project" value="UniProtKB-SubCell"/>
</dbReference>